<feature type="compositionally biased region" description="Polar residues" evidence="1">
    <location>
        <begin position="25"/>
        <end position="39"/>
    </location>
</feature>
<dbReference type="AlphaFoldDB" id="A0A6H5J8L3"/>
<evidence type="ECO:0000256" key="1">
    <source>
        <dbReference type="SAM" id="MobiDB-lite"/>
    </source>
</evidence>
<organism evidence="2 3">
    <name type="scientific">Trichogramma brassicae</name>
    <dbReference type="NCBI Taxonomy" id="86971"/>
    <lineage>
        <taxon>Eukaryota</taxon>
        <taxon>Metazoa</taxon>
        <taxon>Ecdysozoa</taxon>
        <taxon>Arthropoda</taxon>
        <taxon>Hexapoda</taxon>
        <taxon>Insecta</taxon>
        <taxon>Pterygota</taxon>
        <taxon>Neoptera</taxon>
        <taxon>Endopterygota</taxon>
        <taxon>Hymenoptera</taxon>
        <taxon>Apocrita</taxon>
        <taxon>Proctotrupomorpha</taxon>
        <taxon>Chalcidoidea</taxon>
        <taxon>Trichogrammatidae</taxon>
        <taxon>Trichogramma</taxon>
    </lineage>
</organism>
<keyword evidence="3" id="KW-1185">Reference proteome</keyword>
<proteinExistence type="predicted"/>
<dbReference type="EMBL" id="CADCXV010001359">
    <property type="protein sequence ID" value="CAB0043871.1"/>
    <property type="molecule type" value="Genomic_DNA"/>
</dbReference>
<gene>
    <name evidence="2" type="ORF">TBRA_LOCUS15459</name>
</gene>
<protein>
    <submittedName>
        <fullName evidence="2">Uncharacterized protein</fullName>
    </submittedName>
</protein>
<evidence type="ECO:0000313" key="3">
    <source>
        <dbReference type="Proteomes" id="UP000479190"/>
    </source>
</evidence>
<reference evidence="2 3" key="1">
    <citation type="submission" date="2020-02" db="EMBL/GenBank/DDBJ databases">
        <authorList>
            <person name="Ferguson B K."/>
        </authorList>
    </citation>
    <scope>NUCLEOTIDE SEQUENCE [LARGE SCALE GENOMIC DNA]</scope>
</reference>
<dbReference type="Proteomes" id="UP000479190">
    <property type="component" value="Unassembled WGS sequence"/>
</dbReference>
<feature type="region of interest" description="Disordered" evidence="1">
    <location>
        <begin position="14"/>
        <end position="50"/>
    </location>
</feature>
<sequence>MILRTPELMCASTVRVDPRPRGRATSGSNGRARSKATTTGGIGPRRRSRRLCESGGPAFGHCVCESYAPRRQPGAYACRVCRRRVYSARITLEAV</sequence>
<evidence type="ECO:0000313" key="2">
    <source>
        <dbReference type="EMBL" id="CAB0043871.1"/>
    </source>
</evidence>
<feature type="non-terminal residue" evidence="2">
    <location>
        <position position="95"/>
    </location>
</feature>
<accession>A0A6H5J8L3</accession>
<name>A0A6H5J8L3_9HYME</name>